<reference evidence="2" key="2">
    <citation type="journal article" date="2018" name="Mol. Plant Microbe Interact.">
        <title>Genome sequence resources for the wheat stripe rust pathogen (Puccinia striiformis f. sp. tritici) and the barley stripe rust pathogen (Puccinia striiformis f. sp. hordei).</title>
        <authorList>
            <person name="Xia C."/>
            <person name="Wang M."/>
            <person name="Yin C."/>
            <person name="Cornejo O.E."/>
            <person name="Hulbert S.H."/>
            <person name="Chen X."/>
        </authorList>
    </citation>
    <scope>NUCLEOTIDE SEQUENCE [LARGE SCALE GENOMIC DNA]</scope>
    <source>
        <strain evidence="2">93-210</strain>
    </source>
</reference>
<sequence length="114" mass="12444">YPQWALAAKQNIFGRLLCEIPGSVGVYKGKCLSSCPSIPPTNLPQESLVSILKILVKSLLPRMLLSHLLVVFFAMVCKDVIGKCGPVQRRACPVSSTHRASVLGECFSSDRDRT</sequence>
<reference evidence="1 2" key="3">
    <citation type="journal article" date="2022" name="Microbiol. Spectr.">
        <title>Folding features and dynamics of 3D genome architecture in plant fungal pathogens.</title>
        <authorList>
            <person name="Xia C."/>
        </authorList>
    </citation>
    <scope>NUCLEOTIDE SEQUENCE [LARGE SCALE GENOMIC DNA]</scope>
    <source>
        <strain evidence="1 2">93-210</strain>
    </source>
</reference>
<dbReference type="Proteomes" id="UP001060170">
    <property type="component" value="Chromosome 13"/>
</dbReference>
<evidence type="ECO:0000313" key="2">
    <source>
        <dbReference type="Proteomes" id="UP001060170"/>
    </source>
</evidence>
<gene>
    <name evidence="1" type="ORF">MJO28_013336</name>
</gene>
<evidence type="ECO:0000313" key="1">
    <source>
        <dbReference type="EMBL" id="KAI7941051.1"/>
    </source>
</evidence>
<reference evidence="2" key="1">
    <citation type="journal article" date="2018" name="BMC Genomics">
        <title>Genomic insights into host adaptation between the wheat stripe rust pathogen (Puccinia striiformis f. sp. tritici) and the barley stripe rust pathogen (Puccinia striiformis f. sp. hordei).</title>
        <authorList>
            <person name="Xia C."/>
            <person name="Wang M."/>
            <person name="Yin C."/>
            <person name="Cornejo O.E."/>
            <person name="Hulbert S.H."/>
            <person name="Chen X."/>
        </authorList>
    </citation>
    <scope>NUCLEOTIDE SEQUENCE [LARGE SCALE GENOMIC DNA]</scope>
    <source>
        <strain evidence="2">93-210</strain>
    </source>
</reference>
<keyword evidence="2" id="KW-1185">Reference proteome</keyword>
<dbReference type="EMBL" id="CM045877">
    <property type="protein sequence ID" value="KAI7941051.1"/>
    <property type="molecule type" value="Genomic_DNA"/>
</dbReference>
<comment type="caution">
    <text evidence="1">The sequence shown here is derived from an EMBL/GenBank/DDBJ whole genome shotgun (WGS) entry which is preliminary data.</text>
</comment>
<organism evidence="1 2">
    <name type="scientific">Puccinia striiformis f. sp. tritici</name>
    <dbReference type="NCBI Taxonomy" id="168172"/>
    <lineage>
        <taxon>Eukaryota</taxon>
        <taxon>Fungi</taxon>
        <taxon>Dikarya</taxon>
        <taxon>Basidiomycota</taxon>
        <taxon>Pucciniomycotina</taxon>
        <taxon>Pucciniomycetes</taxon>
        <taxon>Pucciniales</taxon>
        <taxon>Pucciniaceae</taxon>
        <taxon>Puccinia</taxon>
    </lineage>
</organism>
<name>A0ACC0DY78_9BASI</name>
<accession>A0ACC0DY78</accession>
<proteinExistence type="predicted"/>
<feature type="non-terminal residue" evidence="1">
    <location>
        <position position="1"/>
    </location>
</feature>
<protein>
    <submittedName>
        <fullName evidence="1">Uncharacterized protein</fullName>
    </submittedName>
</protein>